<dbReference type="AlphaFoldDB" id="U5MUD1"/>
<gene>
    <name evidence="1" type="ORF">CLSA_c31720</name>
</gene>
<organism evidence="1 2">
    <name type="scientific">Clostridium saccharobutylicum DSM 13864</name>
    <dbReference type="NCBI Taxonomy" id="1345695"/>
    <lineage>
        <taxon>Bacteria</taxon>
        <taxon>Bacillati</taxon>
        <taxon>Bacillota</taxon>
        <taxon>Clostridia</taxon>
        <taxon>Eubacteriales</taxon>
        <taxon>Clostridiaceae</taxon>
        <taxon>Clostridium</taxon>
    </lineage>
</organism>
<dbReference type="Proteomes" id="UP000017118">
    <property type="component" value="Chromosome"/>
</dbReference>
<accession>U5MUD1</accession>
<keyword evidence="2" id="KW-1185">Reference proteome</keyword>
<dbReference type="EMBL" id="CP006721">
    <property type="protein sequence ID" value="AGX44138.1"/>
    <property type="molecule type" value="Genomic_DNA"/>
</dbReference>
<evidence type="ECO:0000313" key="1">
    <source>
        <dbReference type="EMBL" id="AGX44138.1"/>
    </source>
</evidence>
<dbReference type="PATRIC" id="fig|1345695.3.peg.3150"/>
<dbReference type="KEGG" id="csb:CLSA_c31720"/>
<sequence length="38" mass="3746">MDFSIGNLVSSVVGAVVAVAEEICLVAEVVIGVGAGRD</sequence>
<dbReference type="HOGENOM" id="CLU_3326611_0_0_9"/>
<protein>
    <submittedName>
        <fullName evidence="1">Uncharacterized protein</fullName>
    </submittedName>
</protein>
<evidence type="ECO:0000313" key="2">
    <source>
        <dbReference type="Proteomes" id="UP000017118"/>
    </source>
</evidence>
<name>U5MUD1_CLOSA</name>
<reference evidence="1 2" key="1">
    <citation type="journal article" date="2013" name="Genome Announc.">
        <title>Complete Genome Sequence of the Solvent Producer Clostridium saccharobutylicum NCP262 (DSM 13864).</title>
        <authorList>
            <person name="Poehlein A."/>
            <person name="Hartwich K."/>
            <person name="Krabben P."/>
            <person name="Ehrenreich A."/>
            <person name="Liebl W."/>
            <person name="Durre P."/>
            <person name="Gottschalk G."/>
            <person name="Daniel R."/>
        </authorList>
    </citation>
    <scope>NUCLEOTIDE SEQUENCE [LARGE SCALE GENOMIC DNA]</scope>
    <source>
        <strain evidence="1">DSM 13864</strain>
    </source>
</reference>
<proteinExistence type="predicted"/>